<reference evidence="2" key="1">
    <citation type="submission" date="2022-11" db="EMBL/GenBank/DDBJ databases">
        <title>Minimal conservation of predation-associated metabolite biosynthetic gene clusters underscores biosynthetic potential of Myxococcota including descriptions for ten novel species: Archangium lansinium sp. nov., Myxococcus landrumus sp. nov., Nannocystis bai.</title>
        <authorList>
            <person name="Ahearne A."/>
            <person name="Stevens C."/>
            <person name="Phillips K."/>
        </authorList>
    </citation>
    <scope>NUCLEOTIDE SEQUENCE</scope>
    <source>
        <strain evidence="2">Na p29</strain>
    </source>
</reference>
<gene>
    <name evidence="2" type="ORF">OV079_03275</name>
</gene>
<keyword evidence="3" id="KW-1185">Reference proteome</keyword>
<protein>
    <submittedName>
        <fullName evidence="2">Uncharacterized protein</fullName>
    </submittedName>
</protein>
<feature type="compositionally biased region" description="Polar residues" evidence="1">
    <location>
        <begin position="160"/>
        <end position="179"/>
    </location>
</feature>
<feature type="compositionally biased region" description="Low complexity" evidence="1">
    <location>
        <begin position="34"/>
        <end position="53"/>
    </location>
</feature>
<dbReference type="EMBL" id="JAPNKE010000002">
    <property type="protein sequence ID" value="MCY1004606.1"/>
    <property type="molecule type" value="Genomic_DNA"/>
</dbReference>
<evidence type="ECO:0000256" key="1">
    <source>
        <dbReference type="SAM" id="MobiDB-lite"/>
    </source>
</evidence>
<comment type="caution">
    <text evidence="2">The sequence shown here is derived from an EMBL/GenBank/DDBJ whole genome shotgun (WGS) entry which is preliminary data.</text>
</comment>
<dbReference type="Proteomes" id="UP001150924">
    <property type="component" value="Unassembled WGS sequence"/>
</dbReference>
<proteinExistence type="predicted"/>
<feature type="region of interest" description="Disordered" evidence="1">
    <location>
        <begin position="1"/>
        <end position="240"/>
    </location>
</feature>
<dbReference type="RefSeq" id="WP_267766166.1">
    <property type="nucleotide sequence ID" value="NZ_JAPNKE010000002.1"/>
</dbReference>
<evidence type="ECO:0000313" key="2">
    <source>
        <dbReference type="EMBL" id="MCY1004606.1"/>
    </source>
</evidence>
<sequence>MPSFTKNTPGPLKQSIKTPNEPPNGAPPEPPNGSPHEQPNLAPAGAASAQQGSPPNPATQPGEAAAPANSPAGKGSGLGFLSGLIGPKSQAGPKASGFASTAPAAKPAGGTWSMGQMIFSPSFPPTISFQSSGGPASGQFAGSNFGASKKPGQPGKTDPSKQPNAQPGQPGKTDSNQPPTGQPAGQPDKIDSNQPPAGRPGPPGKTDGAPDWWDETMQPPESAGCDVRGHRPLQVGLGGE</sequence>
<accession>A0A9X3EJ35</accession>
<dbReference type="AlphaFoldDB" id="A0A9X3EJ35"/>
<feature type="compositionally biased region" description="Polar residues" evidence="1">
    <location>
        <begin position="125"/>
        <end position="146"/>
    </location>
</feature>
<evidence type="ECO:0000313" key="3">
    <source>
        <dbReference type="Proteomes" id="UP001150924"/>
    </source>
</evidence>
<feature type="compositionally biased region" description="Pro residues" evidence="1">
    <location>
        <begin position="20"/>
        <end position="33"/>
    </location>
</feature>
<organism evidence="2 3">
    <name type="scientific">Nannocystis pusilla</name>
    <dbReference type="NCBI Taxonomy" id="889268"/>
    <lineage>
        <taxon>Bacteria</taxon>
        <taxon>Pseudomonadati</taxon>
        <taxon>Myxococcota</taxon>
        <taxon>Polyangia</taxon>
        <taxon>Nannocystales</taxon>
        <taxon>Nannocystaceae</taxon>
        <taxon>Nannocystis</taxon>
    </lineage>
</organism>
<name>A0A9X3EJ35_9BACT</name>